<organism evidence="3 4">
    <name type="scientific">Allohahella marinimesophila</name>
    <dbReference type="NCBI Taxonomy" id="1054972"/>
    <lineage>
        <taxon>Bacteria</taxon>
        <taxon>Pseudomonadati</taxon>
        <taxon>Pseudomonadota</taxon>
        <taxon>Gammaproteobacteria</taxon>
        <taxon>Oceanospirillales</taxon>
        <taxon>Hahellaceae</taxon>
        <taxon>Allohahella</taxon>
    </lineage>
</organism>
<evidence type="ECO:0000313" key="4">
    <source>
        <dbReference type="Proteomes" id="UP001501337"/>
    </source>
</evidence>
<reference evidence="4" key="1">
    <citation type="journal article" date="2019" name="Int. J. Syst. Evol. Microbiol.">
        <title>The Global Catalogue of Microorganisms (GCM) 10K type strain sequencing project: providing services to taxonomists for standard genome sequencing and annotation.</title>
        <authorList>
            <consortium name="The Broad Institute Genomics Platform"/>
            <consortium name="The Broad Institute Genome Sequencing Center for Infectious Disease"/>
            <person name="Wu L."/>
            <person name="Ma J."/>
        </authorList>
    </citation>
    <scope>NUCLEOTIDE SEQUENCE [LARGE SCALE GENOMIC DNA]</scope>
    <source>
        <strain evidence="4">JCM 17555</strain>
    </source>
</reference>
<dbReference type="PRINTS" id="PR00412">
    <property type="entry name" value="EPOXHYDRLASE"/>
</dbReference>
<dbReference type="SUPFAM" id="SSF53474">
    <property type="entry name" value="alpha/beta-Hydrolases"/>
    <property type="match status" value="1"/>
</dbReference>
<accession>A0ABP7P7R3</accession>
<dbReference type="EMBL" id="BAABBO010000009">
    <property type="protein sequence ID" value="GAA3960728.1"/>
    <property type="molecule type" value="Genomic_DNA"/>
</dbReference>
<proteinExistence type="predicted"/>
<dbReference type="GO" id="GO:0016787">
    <property type="term" value="F:hydrolase activity"/>
    <property type="evidence" value="ECO:0007669"/>
    <property type="project" value="UniProtKB-KW"/>
</dbReference>
<gene>
    <name evidence="3" type="ORF">GCM10022278_18520</name>
</gene>
<dbReference type="InterPro" id="IPR029058">
    <property type="entry name" value="AB_hydrolase_fold"/>
</dbReference>
<dbReference type="PANTHER" id="PTHR46118:SF4">
    <property type="entry name" value="PROTEIN ABHD11"/>
    <property type="match status" value="1"/>
</dbReference>
<dbReference type="Gene3D" id="3.40.50.1820">
    <property type="entry name" value="alpha/beta hydrolase"/>
    <property type="match status" value="1"/>
</dbReference>
<protein>
    <submittedName>
        <fullName evidence="3">Alpha/beta fold hydrolase</fullName>
    </submittedName>
</protein>
<comment type="caution">
    <text evidence="3">The sequence shown here is derived from an EMBL/GenBank/DDBJ whole genome shotgun (WGS) entry which is preliminary data.</text>
</comment>
<evidence type="ECO:0000256" key="1">
    <source>
        <dbReference type="ARBA" id="ARBA00022801"/>
    </source>
</evidence>
<dbReference type="InterPro" id="IPR000073">
    <property type="entry name" value="AB_hydrolase_1"/>
</dbReference>
<evidence type="ECO:0000259" key="2">
    <source>
        <dbReference type="Pfam" id="PF00561"/>
    </source>
</evidence>
<name>A0ABP7P7R3_9GAMM</name>
<feature type="domain" description="AB hydrolase-1" evidence="2">
    <location>
        <begin position="18"/>
        <end position="250"/>
    </location>
</feature>
<dbReference type="PANTHER" id="PTHR46118">
    <property type="entry name" value="PROTEIN ABHD11"/>
    <property type="match status" value="1"/>
</dbReference>
<keyword evidence="1 3" id="KW-0378">Hydrolase</keyword>
<dbReference type="PRINTS" id="PR00111">
    <property type="entry name" value="ABHYDROLASE"/>
</dbReference>
<evidence type="ECO:0000313" key="3">
    <source>
        <dbReference type="EMBL" id="GAA3960728.1"/>
    </source>
</evidence>
<dbReference type="RefSeq" id="WP_344805583.1">
    <property type="nucleotide sequence ID" value="NZ_BAABBO010000009.1"/>
</dbReference>
<sequence length="264" mass="29218">MSIPLNARRMGSAAAPDLLMAHGLFGSLENLLAPARKLSEDFHIHLLDLRNHGQSPHCNDMGYPAMADDVLQYLDEQALDRVFVLGHSMGGKVMMQLALDHPERVKALIVADISPVTYPPHHNAILDGLKAIRLSDISSRRDADAALSAFEPNLAVRQFLLKNLRLSEDADGQPPRYEWRLNLDAIIAGYDRLAEAPVYAAPYTGPTLFIKGGESAYIQKKHQATINTMFPAAQVRIMPGASHWLHAEKPDLFSGIVKRFLDEL</sequence>
<dbReference type="InterPro" id="IPR000639">
    <property type="entry name" value="Epox_hydrolase-like"/>
</dbReference>
<dbReference type="Proteomes" id="UP001501337">
    <property type="component" value="Unassembled WGS sequence"/>
</dbReference>
<dbReference type="Pfam" id="PF00561">
    <property type="entry name" value="Abhydrolase_1"/>
    <property type="match status" value="1"/>
</dbReference>
<keyword evidence="4" id="KW-1185">Reference proteome</keyword>